<evidence type="ECO:0000256" key="8">
    <source>
        <dbReference type="ARBA" id="ARBA00023136"/>
    </source>
</evidence>
<accession>A0A4R6Q9S9</accession>
<comment type="subunit">
    <text evidence="12">F-type ATPases have 2 components, F(1) - the catalytic core - and F(0) - the membrane proton channel. F(1) has five subunits: alpha(3), beta(3), gamma(1), delta(1), epsilon(1). F(0) has three main subunits: a(1), b(2) and c(10-14). The alpha and beta chains form an alternating ring which encloses part of the gamma chain. F(1) is attached to F(0) by a central stalk formed by the gamma and epsilon chains, while a peripheral stalk is formed by the delta and b chains.</text>
</comment>
<dbReference type="SUPFAM" id="SSF81573">
    <property type="entry name" value="F1F0 ATP synthase subunit B, membrane domain"/>
    <property type="match status" value="1"/>
</dbReference>
<evidence type="ECO:0000256" key="9">
    <source>
        <dbReference type="ARBA" id="ARBA00023310"/>
    </source>
</evidence>
<evidence type="ECO:0000256" key="13">
    <source>
        <dbReference type="RuleBase" id="RU003848"/>
    </source>
</evidence>
<dbReference type="GO" id="GO:0046933">
    <property type="term" value="F:proton-transporting ATP synthase activity, rotational mechanism"/>
    <property type="evidence" value="ECO:0007669"/>
    <property type="project" value="UniProtKB-UniRule"/>
</dbReference>
<comment type="function">
    <text evidence="12">Component of the F(0) channel, it forms part of the peripheral stalk, linking F(1) to F(0).</text>
</comment>
<dbReference type="OrthoDB" id="9795863at2"/>
<dbReference type="EMBL" id="SNXO01000005">
    <property type="protein sequence ID" value="TDP58945.1"/>
    <property type="molecule type" value="Genomic_DNA"/>
</dbReference>
<dbReference type="PANTHER" id="PTHR33445:SF2">
    <property type="entry name" value="ATP SYNTHASE SUBUNIT B', CHLOROPLASTIC"/>
    <property type="match status" value="1"/>
</dbReference>
<dbReference type="InterPro" id="IPR002146">
    <property type="entry name" value="ATP_synth_b/b'su_bac/chlpt"/>
</dbReference>
<dbReference type="GO" id="GO:0012505">
    <property type="term" value="C:endomembrane system"/>
    <property type="evidence" value="ECO:0007669"/>
    <property type="project" value="UniProtKB-SubCell"/>
</dbReference>
<comment type="subcellular location">
    <subcellularLocation>
        <location evidence="12">Cell membrane</location>
        <topology evidence="12">Single-pass membrane protein</topology>
    </subcellularLocation>
    <subcellularLocation>
        <location evidence="11">Endomembrane system</location>
        <topology evidence="11">Single-pass membrane protein</topology>
    </subcellularLocation>
</comment>
<dbReference type="NCBIfam" id="TIGR01144">
    <property type="entry name" value="ATP_synt_b"/>
    <property type="match status" value="1"/>
</dbReference>
<protein>
    <recommendedName>
        <fullName evidence="12">ATP synthase subunit b</fullName>
    </recommendedName>
    <alternativeName>
        <fullName evidence="12">ATP synthase F(0) sector subunit b</fullName>
    </alternativeName>
    <alternativeName>
        <fullName evidence="12">ATPase subunit I</fullName>
    </alternativeName>
    <alternativeName>
        <fullName evidence="12">F-type ATPase subunit b</fullName>
        <shortName evidence="12">F-ATPase subunit b</shortName>
    </alternativeName>
</protein>
<evidence type="ECO:0000256" key="12">
    <source>
        <dbReference type="HAMAP-Rule" id="MF_01398"/>
    </source>
</evidence>
<dbReference type="InterPro" id="IPR005864">
    <property type="entry name" value="ATP_synth_F0_bsu_bac"/>
</dbReference>
<dbReference type="GO" id="GO:0005886">
    <property type="term" value="C:plasma membrane"/>
    <property type="evidence" value="ECO:0007669"/>
    <property type="project" value="UniProtKB-SubCell"/>
</dbReference>
<evidence type="ECO:0000313" key="16">
    <source>
        <dbReference type="Proteomes" id="UP000295500"/>
    </source>
</evidence>
<evidence type="ECO:0000256" key="14">
    <source>
        <dbReference type="SAM" id="Coils"/>
    </source>
</evidence>
<keyword evidence="12" id="KW-1003">Cell membrane</keyword>
<dbReference type="HAMAP" id="MF_01398">
    <property type="entry name" value="ATP_synth_b_bprime"/>
    <property type="match status" value="1"/>
</dbReference>
<dbReference type="InterPro" id="IPR028987">
    <property type="entry name" value="ATP_synth_B-like_membr_sf"/>
</dbReference>
<comment type="caution">
    <text evidence="15">The sequence shown here is derived from an EMBL/GenBank/DDBJ whole genome shotgun (WGS) entry which is preliminary data.</text>
</comment>
<keyword evidence="6 12" id="KW-1133">Transmembrane helix</keyword>
<feature type="transmembrane region" description="Helical" evidence="12">
    <location>
        <begin position="12"/>
        <end position="33"/>
    </location>
</feature>
<dbReference type="GO" id="GO:0046961">
    <property type="term" value="F:proton-transporting ATPase activity, rotational mechanism"/>
    <property type="evidence" value="ECO:0007669"/>
    <property type="project" value="TreeGrafter"/>
</dbReference>
<evidence type="ECO:0000256" key="10">
    <source>
        <dbReference type="ARBA" id="ARBA00025198"/>
    </source>
</evidence>
<gene>
    <name evidence="12" type="primary">atpF</name>
    <name evidence="15" type="ORF">EV211_10515</name>
</gene>
<sequence length="169" mass="19975">MRAYQSLLELNWNFVFSLITFIVLFFILKHFFFEKVHDFMEKRSQDIQDSLDNAEVKSREADEKLKDYEERIANVDIESRTIIKKARDEAKVQADGIVNEANEKARKAIEHSDKEIERERFNARKQLKEEVSDLAIMAAGKIMEKEITPDDHEEIVNKIIEEAEDEPWK</sequence>
<dbReference type="GO" id="GO:0045259">
    <property type="term" value="C:proton-transporting ATP synthase complex"/>
    <property type="evidence" value="ECO:0007669"/>
    <property type="project" value="UniProtKB-KW"/>
</dbReference>
<dbReference type="Pfam" id="PF00430">
    <property type="entry name" value="ATP-synt_B"/>
    <property type="match status" value="1"/>
</dbReference>
<evidence type="ECO:0000256" key="7">
    <source>
        <dbReference type="ARBA" id="ARBA00023065"/>
    </source>
</evidence>
<name>A0A4R6Q9S9_9FIRM</name>
<keyword evidence="16" id="KW-1185">Reference proteome</keyword>
<keyword evidence="14" id="KW-0175">Coiled coil</keyword>
<keyword evidence="2 12" id="KW-0813">Transport</keyword>
<evidence type="ECO:0000256" key="2">
    <source>
        <dbReference type="ARBA" id="ARBA00022448"/>
    </source>
</evidence>
<reference evidence="15 16" key="1">
    <citation type="submission" date="2019-03" db="EMBL/GenBank/DDBJ databases">
        <title>Genomic Encyclopedia of Type Strains, Phase IV (KMG-IV): sequencing the most valuable type-strain genomes for metagenomic binning, comparative biology and taxonomic classification.</title>
        <authorList>
            <person name="Goeker M."/>
        </authorList>
    </citation>
    <scope>NUCLEOTIDE SEQUENCE [LARGE SCALE GENOMIC DNA]</scope>
    <source>
        <strain evidence="15 16">DSM 28287</strain>
    </source>
</reference>
<keyword evidence="7 12" id="KW-0406">Ion transport</keyword>
<evidence type="ECO:0000256" key="6">
    <source>
        <dbReference type="ARBA" id="ARBA00022989"/>
    </source>
</evidence>
<organism evidence="15 16">
    <name type="scientific">Aminicella lysinilytica</name>
    <dbReference type="NCBI Taxonomy" id="433323"/>
    <lineage>
        <taxon>Bacteria</taxon>
        <taxon>Bacillati</taxon>
        <taxon>Bacillota</taxon>
        <taxon>Clostridia</taxon>
        <taxon>Peptostreptococcales</taxon>
        <taxon>Anaerovoracaceae</taxon>
        <taxon>Aminicella</taxon>
    </lineage>
</organism>
<dbReference type="InterPro" id="IPR050059">
    <property type="entry name" value="ATP_synthase_B_chain"/>
</dbReference>
<evidence type="ECO:0000256" key="1">
    <source>
        <dbReference type="ARBA" id="ARBA00005513"/>
    </source>
</evidence>
<comment type="function">
    <text evidence="10 12">F(1)F(0) ATP synthase produces ATP from ADP in the presence of a proton or sodium gradient. F-type ATPases consist of two structural domains, F(1) containing the extramembraneous catalytic core and F(0) containing the membrane proton channel, linked together by a central stalk and a peripheral stalk. During catalysis, ATP synthesis in the catalytic domain of F(1) is coupled via a rotary mechanism of the central stalk subunits to proton translocation.</text>
</comment>
<evidence type="ECO:0000256" key="11">
    <source>
        <dbReference type="ARBA" id="ARBA00037847"/>
    </source>
</evidence>
<dbReference type="CDD" id="cd06503">
    <property type="entry name" value="ATP-synt_Fo_b"/>
    <property type="match status" value="1"/>
</dbReference>
<evidence type="ECO:0000256" key="3">
    <source>
        <dbReference type="ARBA" id="ARBA00022547"/>
    </source>
</evidence>
<dbReference type="Proteomes" id="UP000295500">
    <property type="component" value="Unassembled WGS sequence"/>
</dbReference>
<comment type="similarity">
    <text evidence="1 12 13">Belongs to the ATPase B chain family.</text>
</comment>
<keyword evidence="5 12" id="KW-0375">Hydrogen ion transport</keyword>
<evidence type="ECO:0000256" key="5">
    <source>
        <dbReference type="ARBA" id="ARBA00022781"/>
    </source>
</evidence>
<dbReference type="PANTHER" id="PTHR33445">
    <property type="entry name" value="ATP SYNTHASE SUBUNIT B', CHLOROPLASTIC"/>
    <property type="match status" value="1"/>
</dbReference>
<evidence type="ECO:0000256" key="4">
    <source>
        <dbReference type="ARBA" id="ARBA00022692"/>
    </source>
</evidence>
<dbReference type="AlphaFoldDB" id="A0A4R6Q9S9"/>
<dbReference type="RefSeq" id="WP_133527769.1">
    <property type="nucleotide sequence ID" value="NZ_CALCQM010000007.1"/>
</dbReference>
<keyword evidence="3 12" id="KW-0138">CF(0)</keyword>
<evidence type="ECO:0000313" key="15">
    <source>
        <dbReference type="EMBL" id="TDP58945.1"/>
    </source>
</evidence>
<keyword evidence="8 12" id="KW-0472">Membrane</keyword>
<proteinExistence type="inferred from homology"/>
<feature type="coiled-coil region" evidence="14">
    <location>
        <begin position="44"/>
        <end position="78"/>
    </location>
</feature>
<keyword evidence="9 12" id="KW-0066">ATP synthesis</keyword>
<keyword evidence="4 12" id="KW-0812">Transmembrane</keyword>